<comment type="caution">
    <text evidence="1">The sequence shown here is derived from an EMBL/GenBank/DDBJ whole genome shotgun (WGS) entry which is preliminary data.</text>
</comment>
<reference evidence="1" key="1">
    <citation type="journal article" date="2021" name="Proc. Natl. Acad. Sci. U.S.A.">
        <title>Global biogeography of chemosynthetic symbionts reveals both localized and globally distributed symbiont groups. .</title>
        <authorList>
            <person name="Osvatic J.T."/>
            <person name="Wilkins L.G.E."/>
            <person name="Leibrecht L."/>
            <person name="Leray M."/>
            <person name="Zauner S."/>
            <person name="Polzin J."/>
            <person name="Camacho Y."/>
            <person name="Gros O."/>
            <person name="van Gils J.A."/>
            <person name="Eisen J.A."/>
            <person name="Petersen J.M."/>
            <person name="Yuen B."/>
        </authorList>
    </citation>
    <scope>NUCLEOTIDE SEQUENCE</scope>
    <source>
        <strain evidence="1">MAGclacostrist055</strain>
    </source>
</reference>
<gene>
    <name evidence="1" type="ORF">JAY77_07885</name>
</gene>
<evidence type="ECO:0000313" key="1">
    <source>
        <dbReference type="EMBL" id="MCG7978051.1"/>
    </source>
</evidence>
<dbReference type="EMBL" id="JAEPCR010000031">
    <property type="protein sequence ID" value="MCG7978051.1"/>
    <property type="molecule type" value="Genomic_DNA"/>
</dbReference>
<accession>A0A9E4NIR5</accession>
<organism evidence="1 2">
    <name type="scientific">Candidatus Thiodiazotropha taylori</name>
    <dbReference type="NCBI Taxonomy" id="2792791"/>
    <lineage>
        <taxon>Bacteria</taxon>
        <taxon>Pseudomonadati</taxon>
        <taxon>Pseudomonadota</taxon>
        <taxon>Gammaproteobacteria</taxon>
        <taxon>Chromatiales</taxon>
        <taxon>Sedimenticolaceae</taxon>
        <taxon>Candidatus Thiodiazotropha</taxon>
    </lineage>
</organism>
<dbReference type="Proteomes" id="UP000886674">
    <property type="component" value="Unassembled WGS sequence"/>
</dbReference>
<proteinExistence type="predicted"/>
<dbReference type="InterPro" id="IPR036514">
    <property type="entry name" value="SGNH_hydro_sf"/>
</dbReference>
<dbReference type="PANTHER" id="PTHR30383:SF5">
    <property type="entry name" value="SGNH HYDROLASE-TYPE ESTERASE DOMAIN-CONTAINING PROTEIN"/>
    <property type="match status" value="1"/>
</dbReference>
<dbReference type="Gene3D" id="3.40.50.1110">
    <property type="entry name" value="SGNH hydrolase"/>
    <property type="match status" value="1"/>
</dbReference>
<protein>
    <submittedName>
        <fullName evidence="1">Uncharacterized protein</fullName>
    </submittedName>
</protein>
<dbReference type="AlphaFoldDB" id="A0A9E4NIR5"/>
<dbReference type="SUPFAM" id="SSF52266">
    <property type="entry name" value="SGNH hydrolase"/>
    <property type="match status" value="1"/>
</dbReference>
<name>A0A9E4NIR5_9GAMM</name>
<dbReference type="GO" id="GO:0004622">
    <property type="term" value="F:phosphatidylcholine lysophospholipase activity"/>
    <property type="evidence" value="ECO:0007669"/>
    <property type="project" value="TreeGrafter"/>
</dbReference>
<sequence>MTVHTIVSEEGPFYGDGVTTTFPFSIALFNSGQLRVTKITRVGNEEVLTEGVDYTVNLNANQQHNPGGEIGYTGINGPLLSDEALHIKRVVDLLQLTDLQSLGSYAPEEIEHSLDKLTMIAQQLSDDVATIKKSLALTETVKFAVLGASETVFPWRQTWVDLIDDAFKSEGLKVNVFHSGTGALTHHLAMTQPDALTGETRAELTSESDPDVIILELGINDAILSFGNRSQTEMIADARALYGFFRDNNPRALILYSRLVPYDEEKHRQVVVENIKKKYCVPFLHQTSGMPGEENLYTSERAEVEKIISPEMQGRLNNWRALDAECQALADISIDTSYFQVARLGLLSHDRFHPTSLGHYFIMSRVWNAFQRDATIRAAVPELGRIRVLGDFTNFELLWRSVLKVDSEGDGYVVDPAFLSGFEYPMWMNIYGDTNLIYFIEYWANQQRPTIDVTNSIDKSGNSMFLVMMNDLWPNLEIETKIWIEGDSEPSAWNRASPRQLTSSTGGHISSQHNVNLPIGNWKIKYKVGNDVFGPFDVAITD</sequence>
<dbReference type="PANTHER" id="PTHR30383">
    <property type="entry name" value="THIOESTERASE 1/PROTEASE 1/LYSOPHOSPHOLIPASE L1"/>
    <property type="match status" value="1"/>
</dbReference>
<dbReference type="InterPro" id="IPR051532">
    <property type="entry name" value="Ester_Hydrolysis_Enzymes"/>
</dbReference>
<evidence type="ECO:0000313" key="2">
    <source>
        <dbReference type="Proteomes" id="UP000886674"/>
    </source>
</evidence>